<accession>A0AAD9CT48</accession>
<feature type="transmembrane region" description="Helical" evidence="2">
    <location>
        <begin position="84"/>
        <end position="107"/>
    </location>
</feature>
<comment type="caution">
    <text evidence="3">The sequence shown here is derived from an EMBL/GenBank/DDBJ whole genome shotgun (WGS) entry which is preliminary data.</text>
</comment>
<proteinExistence type="predicted"/>
<feature type="transmembrane region" description="Helical" evidence="2">
    <location>
        <begin position="12"/>
        <end position="30"/>
    </location>
</feature>
<feature type="compositionally biased region" description="Low complexity" evidence="1">
    <location>
        <begin position="205"/>
        <end position="217"/>
    </location>
</feature>
<feature type="region of interest" description="Disordered" evidence="1">
    <location>
        <begin position="194"/>
        <end position="246"/>
    </location>
</feature>
<keyword evidence="2" id="KW-0812">Transmembrane</keyword>
<dbReference type="Proteomes" id="UP001182556">
    <property type="component" value="Unassembled WGS sequence"/>
</dbReference>
<feature type="compositionally biased region" description="Low complexity" evidence="1">
    <location>
        <begin position="233"/>
        <end position="243"/>
    </location>
</feature>
<evidence type="ECO:0000313" key="3">
    <source>
        <dbReference type="EMBL" id="KAK1921677.1"/>
    </source>
</evidence>
<keyword evidence="2" id="KW-1133">Transmembrane helix</keyword>
<feature type="transmembrane region" description="Helical" evidence="2">
    <location>
        <begin position="379"/>
        <end position="403"/>
    </location>
</feature>
<dbReference type="AlphaFoldDB" id="A0AAD9CT48"/>
<feature type="transmembrane region" description="Helical" evidence="2">
    <location>
        <begin position="255"/>
        <end position="276"/>
    </location>
</feature>
<sequence length="471" mass="50582">MAPLFTTGQSRWALELLLACLSGIAIVTSAPSSVGGVKMLTGQPGDVRGVQVLIGGIALGSILVLRTGYMLLPKPWRVYLDRIEFAIVSMLWIGWTSATMAFSAFTLSEGVCSTSLSDTYLPNCPLLTLDMVLLHLLSITALALLLVILSTALSPHYFLAHSPLASVEGGGTSAKGDPESTDAFVMWELALASPPASPRISGQPTATTSTTYGTVDTVLPNDPPVDRYPQPGAPSTSTSPATSSKRKDKFAEGRVWSYIPLLLCSILASTACIMSFATSPSKYTRVLIFPIIAASISSGFTTAFLVRHWKERRQNRAKGTQSFMTRHDRALETGMGGVLFLLWPLAAIVVTLFPPTINRPCTNPAESFESPDEQDLPDIAINLLCMTTTTMVALAWLASWIILFRVMGLVVPLPEVGGPVMKATSLGHGEEAQSLLRSQPVHPESAERPQMQWGRMVAGEAFELGDAEEDE</sequence>
<keyword evidence="4" id="KW-1185">Reference proteome</keyword>
<protein>
    <submittedName>
        <fullName evidence="3">Uncharacterized protein</fullName>
    </submittedName>
</protein>
<evidence type="ECO:0000256" key="1">
    <source>
        <dbReference type="SAM" id="MobiDB-lite"/>
    </source>
</evidence>
<gene>
    <name evidence="3" type="ORF">DB88DRAFT_498833</name>
</gene>
<organism evidence="3 4">
    <name type="scientific">Papiliotrema laurentii</name>
    <name type="common">Cryptococcus laurentii</name>
    <dbReference type="NCBI Taxonomy" id="5418"/>
    <lineage>
        <taxon>Eukaryota</taxon>
        <taxon>Fungi</taxon>
        <taxon>Dikarya</taxon>
        <taxon>Basidiomycota</taxon>
        <taxon>Agaricomycotina</taxon>
        <taxon>Tremellomycetes</taxon>
        <taxon>Tremellales</taxon>
        <taxon>Rhynchogastremaceae</taxon>
        <taxon>Papiliotrema</taxon>
    </lineage>
</organism>
<feature type="transmembrane region" description="Helical" evidence="2">
    <location>
        <begin position="288"/>
        <end position="309"/>
    </location>
</feature>
<dbReference type="EMBL" id="JAODAN010000010">
    <property type="protein sequence ID" value="KAK1921677.1"/>
    <property type="molecule type" value="Genomic_DNA"/>
</dbReference>
<evidence type="ECO:0000313" key="4">
    <source>
        <dbReference type="Proteomes" id="UP001182556"/>
    </source>
</evidence>
<keyword evidence="2" id="KW-0472">Membrane</keyword>
<feature type="transmembrane region" description="Helical" evidence="2">
    <location>
        <begin position="330"/>
        <end position="353"/>
    </location>
</feature>
<feature type="transmembrane region" description="Helical" evidence="2">
    <location>
        <begin position="50"/>
        <end position="72"/>
    </location>
</feature>
<feature type="transmembrane region" description="Helical" evidence="2">
    <location>
        <begin position="127"/>
        <end position="149"/>
    </location>
</feature>
<evidence type="ECO:0000256" key="2">
    <source>
        <dbReference type="SAM" id="Phobius"/>
    </source>
</evidence>
<name>A0AAD9CT48_PAPLA</name>
<reference evidence="3" key="1">
    <citation type="submission" date="2023-02" db="EMBL/GenBank/DDBJ databases">
        <title>Identification and recombinant expression of a fungal hydrolase from Papiliotrema laurentii that hydrolyzes apple cutin and clears colloidal polyester polyurethane.</title>
        <authorList>
            <consortium name="DOE Joint Genome Institute"/>
            <person name="Roman V.A."/>
            <person name="Bojanowski C."/>
            <person name="Crable B.R."/>
            <person name="Wagner D.N."/>
            <person name="Hung C.S."/>
            <person name="Nadeau L.J."/>
            <person name="Schratz L."/>
            <person name="Haridas S."/>
            <person name="Pangilinan J."/>
            <person name="Lipzen A."/>
            <person name="Na H."/>
            <person name="Yan M."/>
            <person name="Ng V."/>
            <person name="Grigoriev I.V."/>
            <person name="Spatafora J.W."/>
            <person name="Barlow D."/>
            <person name="Biffinger J."/>
            <person name="Kelley-Loughnane N."/>
            <person name="Varaljay V.A."/>
            <person name="Crookes-Goodson W.J."/>
        </authorList>
    </citation>
    <scope>NUCLEOTIDE SEQUENCE</scope>
    <source>
        <strain evidence="3">5307AH</strain>
    </source>
</reference>